<reference evidence="1" key="1">
    <citation type="journal article" date="2025" name="Int. J. Syst. Evol. Microbiol.">
        <title>Inconstantimicrobium mannanitabidum sp. nov., a novel member of the family Clostridiaceae isolated from anoxic soil under the treatment of reductive soil disinfestation.</title>
        <authorList>
            <person name="Ueki A."/>
            <person name="Tonouchi A."/>
            <person name="Honma S."/>
            <person name="Kaku N."/>
            <person name="Ueki K."/>
        </authorList>
    </citation>
    <scope>NUCLEOTIDE SEQUENCE</scope>
    <source>
        <strain evidence="1">TW13</strain>
    </source>
</reference>
<organism evidence="1 2">
    <name type="scientific">Inconstantimicrobium mannanitabidum</name>
    <dbReference type="NCBI Taxonomy" id="1604901"/>
    <lineage>
        <taxon>Bacteria</taxon>
        <taxon>Bacillati</taxon>
        <taxon>Bacillota</taxon>
        <taxon>Clostridia</taxon>
        <taxon>Eubacteriales</taxon>
        <taxon>Clostridiaceae</taxon>
        <taxon>Inconstantimicrobium</taxon>
    </lineage>
</organism>
<dbReference type="Proteomes" id="UP001058074">
    <property type="component" value="Unassembled WGS sequence"/>
</dbReference>
<evidence type="ECO:0000313" key="1">
    <source>
        <dbReference type="EMBL" id="GKX66642.1"/>
    </source>
</evidence>
<comment type="caution">
    <text evidence="1">The sequence shown here is derived from an EMBL/GenBank/DDBJ whole genome shotgun (WGS) entry which is preliminary data.</text>
</comment>
<sequence length="310" mass="36251">MYEEIEKKLGGKIQGVKVLKSGWSGEIISINVSNCTNKYIIKTYKSSTEGLENIKREWMGLNLLYNANYPVPRPILNSYENNSEPYLVMEEIDGDNLWTCYTKSSNEDKGILIDKFVETFYKLHQLDVSIVEKKYLEDLTDSFIKKEINDIGELIEKNNFYSFLEVISWLNNNMKIINKNTLSIIHRDYHPWNVIVDSSEKVYVIDLLWGIGDYRFDLAWTCTLMERSGYNDFSDKLLKKYEELKGKSIEDFEYFKVLATLRWLVNVNISLHTGENLNETRKEEFKAFILPLIQNGLKLIENSTHISITI</sequence>
<accession>A0ACB5RBU9</accession>
<protein>
    <submittedName>
        <fullName evidence="1">Uncharacterized protein</fullName>
    </submittedName>
</protein>
<gene>
    <name evidence="1" type="ORF">rsdtw13_19000</name>
</gene>
<proteinExistence type="predicted"/>
<dbReference type="EMBL" id="BROD01000001">
    <property type="protein sequence ID" value="GKX66642.1"/>
    <property type="molecule type" value="Genomic_DNA"/>
</dbReference>
<name>A0ACB5RBU9_9CLOT</name>
<keyword evidence="2" id="KW-1185">Reference proteome</keyword>
<evidence type="ECO:0000313" key="2">
    <source>
        <dbReference type="Proteomes" id="UP001058074"/>
    </source>
</evidence>